<evidence type="ECO:0000313" key="3">
    <source>
        <dbReference type="EMBL" id="KPC49117.1"/>
    </source>
</evidence>
<dbReference type="EMBL" id="LAQT01000038">
    <property type="protein sequence ID" value="KPC49117.1"/>
    <property type="molecule type" value="Genomic_DNA"/>
</dbReference>
<dbReference type="InterPro" id="IPR013424">
    <property type="entry name" value="Ice-binding_C"/>
</dbReference>
<accession>A0A0N1JRG4</accession>
<evidence type="ECO:0000313" key="4">
    <source>
        <dbReference type="Proteomes" id="UP000037939"/>
    </source>
</evidence>
<feature type="signal peptide" evidence="1">
    <location>
        <begin position="1"/>
        <end position="23"/>
    </location>
</feature>
<reference evidence="3 4" key="1">
    <citation type="submission" date="2015-07" db="EMBL/GenBank/DDBJ databases">
        <title>Draft genome sequence of the Amantichitinum ursilacus IGB-41, a new chitin-degrading bacterium.</title>
        <authorList>
            <person name="Kirstahler P."/>
            <person name="Guenther M."/>
            <person name="Grumaz C."/>
            <person name="Rupp S."/>
            <person name="Zibek S."/>
            <person name="Sohn K."/>
        </authorList>
    </citation>
    <scope>NUCLEOTIDE SEQUENCE [LARGE SCALE GENOMIC DNA]</scope>
    <source>
        <strain evidence="3 4">IGB-41</strain>
    </source>
</reference>
<evidence type="ECO:0000256" key="1">
    <source>
        <dbReference type="SAM" id="SignalP"/>
    </source>
</evidence>
<comment type="caution">
    <text evidence="3">The sequence shown here is derived from an EMBL/GenBank/DDBJ whole genome shotgun (WGS) entry which is preliminary data.</text>
</comment>
<organism evidence="3 4">
    <name type="scientific">Amantichitinum ursilacus</name>
    <dbReference type="NCBI Taxonomy" id="857265"/>
    <lineage>
        <taxon>Bacteria</taxon>
        <taxon>Pseudomonadati</taxon>
        <taxon>Pseudomonadota</taxon>
        <taxon>Betaproteobacteria</taxon>
        <taxon>Neisseriales</taxon>
        <taxon>Chitinibacteraceae</taxon>
        <taxon>Amantichitinum</taxon>
    </lineage>
</organism>
<evidence type="ECO:0000259" key="2">
    <source>
        <dbReference type="Pfam" id="PF07589"/>
    </source>
</evidence>
<dbReference type="NCBIfam" id="TIGR02595">
    <property type="entry name" value="PEP_CTERM"/>
    <property type="match status" value="1"/>
</dbReference>
<keyword evidence="1" id="KW-0732">Signal</keyword>
<dbReference type="AlphaFoldDB" id="A0A0N1JRG4"/>
<dbReference type="RefSeq" id="WP_053939849.1">
    <property type="nucleotide sequence ID" value="NZ_LAQT01000038.1"/>
</dbReference>
<proteinExistence type="predicted"/>
<feature type="chain" id="PRO_5005875230" description="Ice-binding protein C-terminal domain-containing protein" evidence="1">
    <location>
        <begin position="24"/>
        <end position="194"/>
    </location>
</feature>
<dbReference type="OrthoDB" id="8749675at2"/>
<name>A0A0N1JRG4_9NEIS</name>
<gene>
    <name evidence="3" type="ORF">WG78_21395</name>
</gene>
<protein>
    <recommendedName>
        <fullName evidence="2">Ice-binding protein C-terminal domain-containing protein</fullName>
    </recommendedName>
</protein>
<dbReference type="Pfam" id="PF07589">
    <property type="entry name" value="PEP-CTERM"/>
    <property type="match status" value="1"/>
</dbReference>
<dbReference type="Proteomes" id="UP000037939">
    <property type="component" value="Unassembled WGS sequence"/>
</dbReference>
<sequence>MNTSLRTLTMGLSLLCASAFSHANLVHNGNFDHYNPDTNSYGEGWNLIPSHDGSVFSFEREHATFGALHNVDDTIQQWINTVPGSLYSISFGLEATNGFGAGTQNHFIALFGDAPLYAETNVVHGLKMFSFVAQATSDRTLLTFSGGNAPGYDQLSLVNVNPVPEPETWALLGMGMIGLIARGKYKNRQPRLSV</sequence>
<keyword evidence="4" id="KW-1185">Reference proteome</keyword>
<dbReference type="STRING" id="857265.WG78_21395"/>
<feature type="domain" description="Ice-binding protein C-terminal" evidence="2">
    <location>
        <begin position="162"/>
        <end position="182"/>
    </location>
</feature>